<evidence type="ECO:0000313" key="5">
    <source>
        <dbReference type="Proteomes" id="UP000623467"/>
    </source>
</evidence>
<feature type="region of interest" description="Disordered" evidence="1">
    <location>
        <begin position="240"/>
        <end position="271"/>
    </location>
</feature>
<reference evidence="4" key="1">
    <citation type="submission" date="2020-05" db="EMBL/GenBank/DDBJ databases">
        <title>Mycena genomes resolve the evolution of fungal bioluminescence.</title>
        <authorList>
            <person name="Tsai I.J."/>
        </authorList>
    </citation>
    <scope>NUCLEOTIDE SEQUENCE</scope>
    <source>
        <strain evidence="4">160909Yilan</strain>
    </source>
</reference>
<evidence type="ECO:0000313" key="4">
    <source>
        <dbReference type="EMBL" id="KAF7348165.1"/>
    </source>
</evidence>
<feature type="transmembrane region" description="Helical" evidence="2">
    <location>
        <begin position="193"/>
        <end position="211"/>
    </location>
</feature>
<comment type="caution">
    <text evidence="4">The sequence shown here is derived from an EMBL/GenBank/DDBJ whole genome shotgun (WGS) entry which is preliminary data.</text>
</comment>
<organism evidence="4 5">
    <name type="scientific">Mycena sanguinolenta</name>
    <dbReference type="NCBI Taxonomy" id="230812"/>
    <lineage>
        <taxon>Eukaryota</taxon>
        <taxon>Fungi</taxon>
        <taxon>Dikarya</taxon>
        <taxon>Basidiomycota</taxon>
        <taxon>Agaricomycotina</taxon>
        <taxon>Agaricomycetes</taxon>
        <taxon>Agaricomycetidae</taxon>
        <taxon>Agaricales</taxon>
        <taxon>Marasmiineae</taxon>
        <taxon>Mycenaceae</taxon>
        <taxon>Mycena</taxon>
    </lineage>
</organism>
<dbReference type="OrthoDB" id="2993818at2759"/>
<keyword evidence="2" id="KW-0812">Transmembrane</keyword>
<keyword evidence="5" id="KW-1185">Reference proteome</keyword>
<protein>
    <recommendedName>
        <fullName evidence="3">DUF6534 domain-containing protein</fullName>
    </recommendedName>
</protein>
<evidence type="ECO:0000256" key="1">
    <source>
        <dbReference type="SAM" id="MobiDB-lite"/>
    </source>
</evidence>
<name>A0A8H6XU42_9AGAR</name>
<feature type="transmembrane region" description="Helical" evidence="2">
    <location>
        <begin position="114"/>
        <end position="135"/>
    </location>
</feature>
<accession>A0A8H6XU42</accession>
<feature type="compositionally biased region" description="Basic and acidic residues" evidence="1">
    <location>
        <begin position="262"/>
        <end position="271"/>
    </location>
</feature>
<evidence type="ECO:0000256" key="2">
    <source>
        <dbReference type="SAM" id="Phobius"/>
    </source>
</evidence>
<sequence length="271" mass="29509">MLGSIPRSPRIPLRRRQGGRVSRLSILVNLSDYLFDIRNGISRTGLSVCSVLFSVRTTFIGYPDSDFLARTKRRFVTGFLVFSIFFHLGFSYASAGLVLEERNPLGKALTTTQIGAISCAATDCLIAVLLACSFYQMESRTIKGRTTQSILRRLGVLSVTSGFIVASITLIAVVGLLKGENYYTLFFYCQGRAYALTLLANFMMGLPAGAVEPDLQALSRTASGRRPTDSGVIFHVAYGPRSSADTPHPESLNLEDVSEIGVKAHPDPDPD</sequence>
<keyword evidence="2" id="KW-1133">Transmembrane helix</keyword>
<dbReference type="AlphaFoldDB" id="A0A8H6XU42"/>
<evidence type="ECO:0000259" key="3">
    <source>
        <dbReference type="Pfam" id="PF20152"/>
    </source>
</evidence>
<dbReference type="InterPro" id="IPR045339">
    <property type="entry name" value="DUF6534"/>
</dbReference>
<keyword evidence="2" id="KW-0472">Membrane</keyword>
<dbReference type="Pfam" id="PF20152">
    <property type="entry name" value="DUF6534"/>
    <property type="match status" value="1"/>
</dbReference>
<feature type="domain" description="DUF6534" evidence="3">
    <location>
        <begin position="120"/>
        <end position="202"/>
    </location>
</feature>
<dbReference type="EMBL" id="JACAZH010000017">
    <property type="protein sequence ID" value="KAF7348165.1"/>
    <property type="molecule type" value="Genomic_DNA"/>
</dbReference>
<feature type="transmembrane region" description="Helical" evidence="2">
    <location>
        <begin position="156"/>
        <end position="177"/>
    </location>
</feature>
<proteinExistence type="predicted"/>
<feature type="transmembrane region" description="Helical" evidence="2">
    <location>
        <begin position="75"/>
        <end position="94"/>
    </location>
</feature>
<dbReference type="Proteomes" id="UP000623467">
    <property type="component" value="Unassembled WGS sequence"/>
</dbReference>
<gene>
    <name evidence="4" type="ORF">MSAN_01769400</name>
</gene>